<dbReference type="Proteomes" id="UP000593573">
    <property type="component" value="Unassembled WGS sequence"/>
</dbReference>
<comment type="caution">
    <text evidence="2">The sequence shown here is derived from an EMBL/GenBank/DDBJ whole genome shotgun (WGS) entry which is preliminary data.</text>
</comment>
<evidence type="ECO:0000256" key="1">
    <source>
        <dbReference type="SAM" id="MobiDB-lite"/>
    </source>
</evidence>
<feature type="compositionally biased region" description="Polar residues" evidence="1">
    <location>
        <begin position="1"/>
        <end position="16"/>
    </location>
</feature>
<accession>A0A7J8UE81</accession>
<evidence type="ECO:0000313" key="2">
    <source>
        <dbReference type="EMBL" id="MBA0648703.1"/>
    </source>
</evidence>
<dbReference type="EMBL" id="JABFAB010000005">
    <property type="protein sequence ID" value="MBA0648703.1"/>
    <property type="molecule type" value="Genomic_DNA"/>
</dbReference>
<organism evidence="2 3">
    <name type="scientific">Gossypium klotzschianum</name>
    <dbReference type="NCBI Taxonomy" id="34286"/>
    <lineage>
        <taxon>Eukaryota</taxon>
        <taxon>Viridiplantae</taxon>
        <taxon>Streptophyta</taxon>
        <taxon>Embryophyta</taxon>
        <taxon>Tracheophyta</taxon>
        <taxon>Spermatophyta</taxon>
        <taxon>Magnoliopsida</taxon>
        <taxon>eudicotyledons</taxon>
        <taxon>Gunneridae</taxon>
        <taxon>Pentapetalae</taxon>
        <taxon>rosids</taxon>
        <taxon>malvids</taxon>
        <taxon>Malvales</taxon>
        <taxon>Malvaceae</taxon>
        <taxon>Malvoideae</taxon>
        <taxon>Gossypium</taxon>
    </lineage>
</organism>
<protein>
    <recommendedName>
        <fullName evidence="4">Myb/SANT-like domain-containing protein</fullName>
    </recommendedName>
</protein>
<feature type="region of interest" description="Disordered" evidence="1">
    <location>
        <begin position="1"/>
        <end position="20"/>
    </location>
</feature>
<gene>
    <name evidence="2" type="ORF">Goklo_016378</name>
</gene>
<sequence>MSGFLKSSVSSQNSQGTKRKWVPKEDATLVSYMVNLHNVGTFNADTRFKTVEKTIASLVKTSIGSLLLLKMLCGTHI</sequence>
<evidence type="ECO:0008006" key="4">
    <source>
        <dbReference type="Google" id="ProtNLM"/>
    </source>
</evidence>
<reference evidence="2 3" key="1">
    <citation type="journal article" date="2019" name="Genome Biol. Evol.">
        <title>Insights into the evolution of the New World diploid cottons (Gossypium, subgenus Houzingenia) based on genome sequencing.</title>
        <authorList>
            <person name="Grover C.E."/>
            <person name="Arick M.A. 2nd"/>
            <person name="Thrash A."/>
            <person name="Conover J.L."/>
            <person name="Sanders W.S."/>
            <person name="Peterson D.G."/>
            <person name="Frelichowski J.E."/>
            <person name="Scheffler J.A."/>
            <person name="Scheffler B.E."/>
            <person name="Wendel J.F."/>
        </authorList>
    </citation>
    <scope>NUCLEOTIDE SEQUENCE [LARGE SCALE GENOMIC DNA]</scope>
    <source>
        <strain evidence="2">57</strain>
        <tissue evidence="2">Leaf</tissue>
    </source>
</reference>
<keyword evidence="3" id="KW-1185">Reference proteome</keyword>
<name>A0A7J8UE81_9ROSI</name>
<proteinExistence type="predicted"/>
<dbReference type="AlphaFoldDB" id="A0A7J8UE81"/>
<dbReference type="OrthoDB" id="996350at2759"/>
<evidence type="ECO:0000313" key="3">
    <source>
        <dbReference type="Proteomes" id="UP000593573"/>
    </source>
</evidence>